<organism evidence="4 5">
    <name type="scientific">Rhodnius prolixus</name>
    <name type="common">Triatomid bug</name>
    <dbReference type="NCBI Taxonomy" id="13249"/>
    <lineage>
        <taxon>Eukaryota</taxon>
        <taxon>Metazoa</taxon>
        <taxon>Ecdysozoa</taxon>
        <taxon>Arthropoda</taxon>
        <taxon>Hexapoda</taxon>
        <taxon>Insecta</taxon>
        <taxon>Pterygota</taxon>
        <taxon>Neoptera</taxon>
        <taxon>Paraneoptera</taxon>
        <taxon>Hemiptera</taxon>
        <taxon>Heteroptera</taxon>
        <taxon>Panheteroptera</taxon>
        <taxon>Cimicomorpha</taxon>
        <taxon>Reduviidae</taxon>
        <taxon>Triatominae</taxon>
        <taxon>Rhodnius</taxon>
    </lineage>
</organism>
<name>T1HWI1_RHOPR</name>
<evidence type="ECO:0000256" key="2">
    <source>
        <dbReference type="ARBA" id="ARBA00024195"/>
    </source>
</evidence>
<dbReference type="GO" id="GO:0006508">
    <property type="term" value="P:proteolysis"/>
    <property type="evidence" value="ECO:0007669"/>
    <property type="project" value="InterPro"/>
</dbReference>
<dbReference type="InterPro" id="IPR001254">
    <property type="entry name" value="Trypsin_dom"/>
</dbReference>
<proteinExistence type="inferred from homology"/>
<dbReference type="VEuPathDB" id="VectorBase:RPRC008401"/>
<dbReference type="Gene3D" id="2.40.10.10">
    <property type="entry name" value="Trypsin-like serine proteases"/>
    <property type="match status" value="1"/>
</dbReference>
<evidence type="ECO:0000256" key="1">
    <source>
        <dbReference type="ARBA" id="ARBA00023157"/>
    </source>
</evidence>
<evidence type="ECO:0000259" key="3">
    <source>
        <dbReference type="Pfam" id="PF00089"/>
    </source>
</evidence>
<dbReference type="InterPro" id="IPR051487">
    <property type="entry name" value="Ser/Thr_Proteases_Immune/Dev"/>
</dbReference>
<evidence type="ECO:0000313" key="4">
    <source>
        <dbReference type="EnsemblMetazoa" id="RPRC008401-PA"/>
    </source>
</evidence>
<dbReference type="STRING" id="13249.T1HWI1"/>
<protein>
    <submittedName>
        <fullName evidence="4">Peptidase S1 domain-containing protein</fullName>
    </submittedName>
</protein>
<sequence length="174" mass="18840">GYCDEVEDGPFFGRNISIEEAPFVAGILVSPQELCTGTLVSDNIVLTSKNCLQSVKTIRDIKVFLGTNEIKEDSSNYYTVSAIYTNLEAKETGGPIDLINIALIKLNDHVEISQTISPIGIEPKPWPTDTELYFRQCSAMGFDKHNQTGAMGRLYSSEVVSGIGPKGCGCAKLG</sequence>
<dbReference type="EnsemblMetazoa" id="RPRC008401-RA">
    <property type="protein sequence ID" value="RPRC008401-PA"/>
    <property type="gene ID" value="RPRC008401"/>
</dbReference>
<dbReference type="AlphaFoldDB" id="T1HWI1"/>
<feature type="domain" description="Peptidase S1" evidence="3">
    <location>
        <begin position="13"/>
        <end position="164"/>
    </location>
</feature>
<dbReference type="InParanoid" id="T1HWI1"/>
<reference evidence="4" key="1">
    <citation type="submission" date="2015-05" db="UniProtKB">
        <authorList>
            <consortium name="EnsemblMetazoa"/>
        </authorList>
    </citation>
    <scope>IDENTIFICATION</scope>
</reference>
<dbReference type="EMBL" id="ACPB03005538">
    <property type="status" value="NOT_ANNOTATED_CDS"/>
    <property type="molecule type" value="Genomic_DNA"/>
</dbReference>
<evidence type="ECO:0000313" key="5">
    <source>
        <dbReference type="Proteomes" id="UP000015103"/>
    </source>
</evidence>
<dbReference type="SUPFAM" id="SSF50494">
    <property type="entry name" value="Trypsin-like serine proteases"/>
    <property type="match status" value="1"/>
</dbReference>
<keyword evidence="5" id="KW-1185">Reference proteome</keyword>
<dbReference type="HOGENOM" id="CLU_1543914_0_0_1"/>
<dbReference type="InterPro" id="IPR043504">
    <property type="entry name" value="Peptidase_S1_PA_chymotrypsin"/>
</dbReference>
<keyword evidence="1" id="KW-1015">Disulfide bond</keyword>
<dbReference type="GO" id="GO:0004252">
    <property type="term" value="F:serine-type endopeptidase activity"/>
    <property type="evidence" value="ECO:0007669"/>
    <property type="project" value="InterPro"/>
</dbReference>
<dbReference type="Pfam" id="PF00089">
    <property type="entry name" value="Trypsin"/>
    <property type="match status" value="1"/>
</dbReference>
<dbReference type="PANTHER" id="PTHR24256">
    <property type="entry name" value="TRYPTASE-RELATED"/>
    <property type="match status" value="1"/>
</dbReference>
<dbReference type="InterPro" id="IPR009003">
    <property type="entry name" value="Peptidase_S1_PA"/>
</dbReference>
<comment type="similarity">
    <text evidence="2">Belongs to the peptidase S1 family. CLIP subfamily.</text>
</comment>
<dbReference type="Proteomes" id="UP000015103">
    <property type="component" value="Unassembled WGS sequence"/>
</dbReference>
<accession>T1HWI1</accession>